<keyword evidence="1" id="KW-1133">Transmembrane helix</keyword>
<reference evidence="2" key="1">
    <citation type="journal article" date="2014" name="Int. J. Syst. Evol. Microbiol.">
        <title>Complete genome sequence of Corynebacterium casei LMG S-19264T (=DSM 44701T), isolated from a smear-ripened cheese.</title>
        <authorList>
            <consortium name="US DOE Joint Genome Institute (JGI-PGF)"/>
            <person name="Walter F."/>
            <person name="Albersmeier A."/>
            <person name="Kalinowski J."/>
            <person name="Ruckert C."/>
        </authorList>
    </citation>
    <scope>NUCLEOTIDE SEQUENCE</scope>
    <source>
        <strain evidence="2">KCTC 12344</strain>
    </source>
</reference>
<reference evidence="2" key="2">
    <citation type="submission" date="2022-12" db="EMBL/GenBank/DDBJ databases">
        <authorList>
            <person name="Sun Q."/>
            <person name="Kim S."/>
        </authorList>
    </citation>
    <scope>NUCLEOTIDE SEQUENCE</scope>
    <source>
        <strain evidence="2">KCTC 12344</strain>
    </source>
</reference>
<protein>
    <submittedName>
        <fullName evidence="2">Uncharacterized protein</fullName>
    </submittedName>
</protein>
<gene>
    <name evidence="2" type="ORF">GCM10007388_43010</name>
</gene>
<feature type="transmembrane region" description="Helical" evidence="1">
    <location>
        <begin position="7"/>
        <end position="29"/>
    </location>
</feature>
<dbReference type="Proteomes" id="UP000619512">
    <property type="component" value="Unassembled WGS sequence"/>
</dbReference>
<feature type="transmembrane region" description="Helical" evidence="1">
    <location>
        <begin position="35"/>
        <end position="53"/>
    </location>
</feature>
<organism evidence="2 3">
    <name type="scientific">Pseudoduganella plicata</name>
    <dbReference type="NCBI Taxonomy" id="321984"/>
    <lineage>
        <taxon>Bacteria</taxon>
        <taxon>Pseudomonadati</taxon>
        <taxon>Pseudomonadota</taxon>
        <taxon>Betaproteobacteria</taxon>
        <taxon>Burkholderiales</taxon>
        <taxon>Oxalobacteraceae</taxon>
        <taxon>Telluria group</taxon>
        <taxon>Pseudoduganella</taxon>
    </lineage>
</organism>
<accession>A0AA87Y6R1</accession>
<sequence length="58" mass="6075">MSPAFMRLWGAPILLGVLTAIGLVAALLGDGLLDYVSAVALAIPVALGTWHSLRRQDC</sequence>
<dbReference type="AlphaFoldDB" id="A0AA87Y6R1"/>
<dbReference type="EMBL" id="BMWW01000009">
    <property type="protein sequence ID" value="GGZ04834.1"/>
    <property type="molecule type" value="Genomic_DNA"/>
</dbReference>
<name>A0AA87Y6R1_9BURK</name>
<comment type="caution">
    <text evidence="2">The sequence shown here is derived from an EMBL/GenBank/DDBJ whole genome shotgun (WGS) entry which is preliminary data.</text>
</comment>
<evidence type="ECO:0000313" key="2">
    <source>
        <dbReference type="EMBL" id="GGZ04834.1"/>
    </source>
</evidence>
<dbReference type="RefSeq" id="WP_166793398.1">
    <property type="nucleotide sequence ID" value="NZ_BMWW01000009.1"/>
</dbReference>
<evidence type="ECO:0000313" key="3">
    <source>
        <dbReference type="Proteomes" id="UP000619512"/>
    </source>
</evidence>
<proteinExistence type="predicted"/>
<evidence type="ECO:0000256" key="1">
    <source>
        <dbReference type="SAM" id="Phobius"/>
    </source>
</evidence>
<keyword evidence="1" id="KW-0812">Transmembrane</keyword>
<keyword evidence="1" id="KW-0472">Membrane</keyword>